<comment type="similarity">
    <text evidence="2 8">Belongs to the RRS1 family.</text>
</comment>
<evidence type="ECO:0000256" key="7">
    <source>
        <dbReference type="ARBA" id="ARBA00023242"/>
    </source>
</evidence>
<dbReference type="EMBL" id="CM010721">
    <property type="protein sequence ID" value="RZC68535.1"/>
    <property type="molecule type" value="Genomic_DNA"/>
</dbReference>
<accession>A0A4Y7K967</accession>
<dbReference type="GO" id="GO:0042254">
    <property type="term" value="P:ribosome biogenesis"/>
    <property type="evidence" value="ECO:0007669"/>
    <property type="project" value="UniProtKB-KW"/>
</dbReference>
<keyword evidence="4" id="KW-0805">Transcription regulation</keyword>
<protein>
    <recommendedName>
        <fullName evidence="8">Ribosome biogenesis regulatory protein</fullName>
    </recommendedName>
</protein>
<keyword evidence="10" id="KW-1185">Reference proteome</keyword>
<comment type="subcellular location">
    <subcellularLocation>
        <location evidence="1 8">Nucleus</location>
    </subcellularLocation>
</comment>
<evidence type="ECO:0000313" key="10">
    <source>
        <dbReference type="Proteomes" id="UP000316621"/>
    </source>
</evidence>
<organism evidence="9 10">
    <name type="scientific">Papaver somniferum</name>
    <name type="common">Opium poppy</name>
    <dbReference type="NCBI Taxonomy" id="3469"/>
    <lineage>
        <taxon>Eukaryota</taxon>
        <taxon>Viridiplantae</taxon>
        <taxon>Streptophyta</taxon>
        <taxon>Embryophyta</taxon>
        <taxon>Tracheophyta</taxon>
        <taxon>Spermatophyta</taxon>
        <taxon>Magnoliopsida</taxon>
        <taxon>Ranunculales</taxon>
        <taxon>Papaveraceae</taxon>
        <taxon>Papaveroideae</taxon>
        <taxon>Papaver</taxon>
    </lineage>
</organism>
<evidence type="ECO:0000256" key="2">
    <source>
        <dbReference type="ARBA" id="ARBA00010077"/>
    </source>
</evidence>
<dbReference type="AlphaFoldDB" id="A0A4Y7K967"/>
<dbReference type="STRING" id="3469.A0A4Y7K967"/>
<evidence type="ECO:0000256" key="1">
    <source>
        <dbReference type="ARBA" id="ARBA00004123"/>
    </source>
</evidence>
<comment type="function">
    <text evidence="8">Involved in ribosomal large subunit assembly.</text>
</comment>
<dbReference type="Pfam" id="PF04939">
    <property type="entry name" value="RRS1"/>
    <property type="match status" value="1"/>
</dbReference>
<dbReference type="SUPFAM" id="SSF101936">
    <property type="entry name" value="DNA-binding pseudobarrel domain"/>
    <property type="match status" value="1"/>
</dbReference>
<evidence type="ECO:0000313" key="9">
    <source>
        <dbReference type="EMBL" id="RZC68535.1"/>
    </source>
</evidence>
<sequence length="159" mass="18351">MEMKKEQRSIKNRKKDKVVYDEQTHSWKRRHCYDRVNDDKDVPIIDSKMADGWKDFAISYKLIIGDCVIFELVDSSSCSFSSSAQENNGAQEEYLASLPSSSLAQEIKKRGRLCEISTVKKGGSRKQDCAWSCSKNSILRIHVISEECSAQFFRDFEQY</sequence>
<dbReference type="GO" id="GO:0003677">
    <property type="term" value="F:DNA binding"/>
    <property type="evidence" value="ECO:0007669"/>
    <property type="project" value="UniProtKB-KW"/>
</dbReference>
<reference evidence="9 10" key="1">
    <citation type="journal article" date="2018" name="Science">
        <title>The opium poppy genome and morphinan production.</title>
        <authorList>
            <person name="Guo L."/>
            <person name="Winzer T."/>
            <person name="Yang X."/>
            <person name="Li Y."/>
            <person name="Ning Z."/>
            <person name="He Z."/>
            <person name="Teodor R."/>
            <person name="Lu Y."/>
            <person name="Bowser T.A."/>
            <person name="Graham I.A."/>
            <person name="Ye K."/>
        </authorList>
    </citation>
    <scope>NUCLEOTIDE SEQUENCE [LARGE SCALE GENOMIC DNA]</scope>
    <source>
        <strain evidence="10">cv. HN1</strain>
        <tissue evidence="9">Leaves</tissue>
    </source>
</reference>
<evidence type="ECO:0000256" key="3">
    <source>
        <dbReference type="ARBA" id="ARBA00022517"/>
    </source>
</evidence>
<keyword evidence="6" id="KW-0804">Transcription</keyword>
<keyword evidence="7 8" id="KW-0539">Nucleus</keyword>
<proteinExistence type="inferred from homology"/>
<dbReference type="Gene3D" id="2.40.330.10">
    <property type="entry name" value="DNA-binding pseudobarrel domain"/>
    <property type="match status" value="1"/>
</dbReference>
<evidence type="ECO:0000256" key="4">
    <source>
        <dbReference type="ARBA" id="ARBA00023015"/>
    </source>
</evidence>
<dbReference type="InterPro" id="IPR007023">
    <property type="entry name" value="Ribosom_reg"/>
</dbReference>
<dbReference type="GO" id="GO:0005634">
    <property type="term" value="C:nucleus"/>
    <property type="evidence" value="ECO:0007669"/>
    <property type="project" value="UniProtKB-SubCell"/>
</dbReference>
<evidence type="ECO:0000256" key="5">
    <source>
        <dbReference type="ARBA" id="ARBA00023125"/>
    </source>
</evidence>
<evidence type="ECO:0000256" key="8">
    <source>
        <dbReference type="RuleBase" id="RU364132"/>
    </source>
</evidence>
<dbReference type="Gramene" id="RZC68535">
    <property type="protein sequence ID" value="RZC68535"/>
    <property type="gene ID" value="C5167_032249"/>
</dbReference>
<dbReference type="InterPro" id="IPR015300">
    <property type="entry name" value="DNA-bd_pseudobarrel_sf"/>
</dbReference>
<evidence type="ECO:0000256" key="6">
    <source>
        <dbReference type="ARBA" id="ARBA00023163"/>
    </source>
</evidence>
<keyword evidence="5" id="KW-0238">DNA-binding</keyword>
<keyword evidence="3 8" id="KW-0690">Ribosome biogenesis</keyword>
<name>A0A4Y7K967_PAPSO</name>
<dbReference type="Proteomes" id="UP000316621">
    <property type="component" value="Chromosome 7"/>
</dbReference>
<gene>
    <name evidence="9" type="ORF">C5167_032249</name>
</gene>